<dbReference type="AlphaFoldDB" id="A0A8J2PID4"/>
<feature type="non-terminal residue" evidence="1">
    <location>
        <position position="1"/>
    </location>
</feature>
<dbReference type="EMBL" id="CAJVCH010373438">
    <property type="protein sequence ID" value="CAG7816565.1"/>
    <property type="molecule type" value="Genomic_DNA"/>
</dbReference>
<evidence type="ECO:0000313" key="1">
    <source>
        <dbReference type="EMBL" id="CAG7816565.1"/>
    </source>
</evidence>
<gene>
    <name evidence="1" type="ORF">AFUS01_LOCUS27180</name>
</gene>
<accession>A0A8J2PID4</accession>
<name>A0A8J2PID4_9HEXA</name>
<proteinExistence type="predicted"/>
<dbReference type="Proteomes" id="UP000708208">
    <property type="component" value="Unassembled WGS sequence"/>
</dbReference>
<comment type="caution">
    <text evidence="1">The sequence shown here is derived from an EMBL/GenBank/DDBJ whole genome shotgun (WGS) entry which is preliminary data.</text>
</comment>
<protein>
    <submittedName>
        <fullName evidence="1">Uncharacterized protein</fullName>
    </submittedName>
</protein>
<keyword evidence="2" id="KW-1185">Reference proteome</keyword>
<reference evidence="1" key="1">
    <citation type="submission" date="2021-06" db="EMBL/GenBank/DDBJ databases">
        <authorList>
            <person name="Hodson N. C."/>
            <person name="Mongue J. A."/>
            <person name="Jaron S. K."/>
        </authorList>
    </citation>
    <scope>NUCLEOTIDE SEQUENCE</scope>
</reference>
<sequence>MYSDGTAFAADYIANKLEGKSINDSSLVNRTISSIDAFKKMYSEKAGLISFSDMFYPQLMTYFESGCGVENSETKSEEKICKDIQQVSVSRVPSKAGTFVPKHSPVKPYFNQKIVLLIERGIRHRLLTIYLRKSVVPCGKAAAETVPIEFEDVWTAVLILLIGCVFSW</sequence>
<evidence type="ECO:0000313" key="2">
    <source>
        <dbReference type="Proteomes" id="UP000708208"/>
    </source>
</evidence>
<organism evidence="1 2">
    <name type="scientific">Allacma fusca</name>
    <dbReference type="NCBI Taxonomy" id="39272"/>
    <lineage>
        <taxon>Eukaryota</taxon>
        <taxon>Metazoa</taxon>
        <taxon>Ecdysozoa</taxon>
        <taxon>Arthropoda</taxon>
        <taxon>Hexapoda</taxon>
        <taxon>Collembola</taxon>
        <taxon>Symphypleona</taxon>
        <taxon>Sminthuridae</taxon>
        <taxon>Allacma</taxon>
    </lineage>
</organism>